<dbReference type="GeneID" id="25975580"/>
<dbReference type="AlphaFoldDB" id="F0XGJ9"/>
<dbReference type="PANTHER" id="PTHR47178">
    <property type="entry name" value="MONOOXYGENASE, FAD-BINDING"/>
    <property type="match status" value="1"/>
</dbReference>
<dbReference type="RefSeq" id="XP_014172129.1">
    <property type="nucleotide sequence ID" value="XM_014316654.1"/>
</dbReference>
<dbReference type="GO" id="GO:0071949">
    <property type="term" value="F:FAD binding"/>
    <property type="evidence" value="ECO:0007669"/>
    <property type="project" value="InterPro"/>
</dbReference>
<proteinExistence type="predicted"/>
<evidence type="ECO:0000256" key="5">
    <source>
        <dbReference type="ARBA" id="ARBA00023033"/>
    </source>
</evidence>
<dbReference type="PRINTS" id="PR00420">
    <property type="entry name" value="RNGMNOXGNASE"/>
</dbReference>
<dbReference type="InterPro" id="IPR036188">
    <property type="entry name" value="FAD/NAD-bd_sf"/>
</dbReference>
<dbReference type="Pfam" id="PF01494">
    <property type="entry name" value="FAD_binding_3"/>
    <property type="match status" value="1"/>
</dbReference>
<evidence type="ECO:0000256" key="2">
    <source>
        <dbReference type="ARBA" id="ARBA00022630"/>
    </source>
</evidence>
<dbReference type="OrthoDB" id="47494at2759"/>
<dbReference type="SUPFAM" id="SSF51905">
    <property type="entry name" value="FAD/NAD(P)-binding domain"/>
    <property type="match status" value="1"/>
</dbReference>
<evidence type="ECO:0000313" key="8">
    <source>
        <dbReference type="Proteomes" id="UP000007796"/>
    </source>
</evidence>
<evidence type="ECO:0000256" key="3">
    <source>
        <dbReference type="ARBA" id="ARBA00022827"/>
    </source>
</evidence>
<dbReference type="Gene3D" id="3.50.50.60">
    <property type="entry name" value="FAD/NAD(P)-binding domain"/>
    <property type="match status" value="1"/>
</dbReference>
<keyword evidence="5" id="KW-0503">Monooxygenase</keyword>
<keyword evidence="4" id="KW-0560">Oxidoreductase</keyword>
<comment type="cofactor">
    <cofactor evidence="1">
        <name>FAD</name>
        <dbReference type="ChEBI" id="CHEBI:57692"/>
    </cofactor>
</comment>
<dbReference type="GO" id="GO:0004497">
    <property type="term" value="F:monooxygenase activity"/>
    <property type="evidence" value="ECO:0007669"/>
    <property type="project" value="UniProtKB-KW"/>
</dbReference>
<dbReference type="InterPro" id="IPR002938">
    <property type="entry name" value="FAD-bd"/>
</dbReference>
<dbReference type="HOGENOM" id="CLU_009665_3_2_1"/>
<dbReference type="EMBL" id="GL629769">
    <property type="protein sequence ID" value="EFX02647.1"/>
    <property type="molecule type" value="Genomic_DNA"/>
</dbReference>
<accession>F0XGJ9</accession>
<evidence type="ECO:0000256" key="4">
    <source>
        <dbReference type="ARBA" id="ARBA00023002"/>
    </source>
</evidence>
<feature type="domain" description="FAD-binding" evidence="6">
    <location>
        <begin position="113"/>
        <end position="298"/>
    </location>
</feature>
<dbReference type="STRING" id="655863.F0XGJ9"/>
<dbReference type="Pfam" id="PF13450">
    <property type="entry name" value="NAD_binding_8"/>
    <property type="match status" value="1"/>
</dbReference>
<gene>
    <name evidence="7" type="ORF">CMQ_2576</name>
</gene>
<dbReference type="InParanoid" id="F0XGJ9"/>
<organism evidence="8">
    <name type="scientific">Grosmannia clavigera (strain kw1407 / UAMH 11150)</name>
    <name type="common">Blue stain fungus</name>
    <name type="synonym">Graphiocladiella clavigera</name>
    <dbReference type="NCBI Taxonomy" id="655863"/>
    <lineage>
        <taxon>Eukaryota</taxon>
        <taxon>Fungi</taxon>
        <taxon>Dikarya</taxon>
        <taxon>Ascomycota</taxon>
        <taxon>Pezizomycotina</taxon>
        <taxon>Sordariomycetes</taxon>
        <taxon>Sordariomycetidae</taxon>
        <taxon>Ophiostomatales</taxon>
        <taxon>Ophiostomataceae</taxon>
        <taxon>Leptographium</taxon>
    </lineage>
</organism>
<sequence length="356" mass="39105">MVIVGAGLTGLLAAQGLKKRGFDVAVYEQEPHEGARPRDWTIVLHWALPAMEALLPADVRAALPQAICNRHLVFDTEAESFLCYSGLTGERLFASNMPGSRRVSRQRLRHVLATSIDVQWGKAVESIDDRDGRDDQKICLSFADGTTAEADFVLGTDGASSRVRSLLVGPEKAQSTRSGLMFGTAIVQYKDADKVAAVVRIWKDSMASLQGEAALEYMRTHTSKLCPMFQDQVDWTPPGSACNVDEMRYWVPVPFNNHDGRVTLAGDAAHPMLIYRGQGYQHAITDVDNYIKALVKIRDAGWAAGVRTSEFATYDDDLVTRGAAAVEQSVQEAELSFDKDSISKMRMVRKGHGRSA</sequence>
<evidence type="ECO:0000256" key="1">
    <source>
        <dbReference type="ARBA" id="ARBA00001974"/>
    </source>
</evidence>
<evidence type="ECO:0000313" key="7">
    <source>
        <dbReference type="EMBL" id="EFX02647.1"/>
    </source>
</evidence>
<dbReference type="PANTHER" id="PTHR47178:SF3">
    <property type="entry name" value="FAD-BINDING DOMAIN-CONTAINING PROTEIN"/>
    <property type="match status" value="1"/>
</dbReference>
<reference evidence="7 8" key="1">
    <citation type="journal article" date="2011" name="Proc. Natl. Acad. Sci. U.S.A.">
        <title>Genome and transcriptome analyses of the mountain pine beetle-fungal symbiont Grosmannia clavigera, a lodgepole pine pathogen.</title>
        <authorList>
            <person name="DiGuistini S."/>
            <person name="Wang Y."/>
            <person name="Liao N.Y."/>
            <person name="Taylor G."/>
            <person name="Tanguay P."/>
            <person name="Feau N."/>
            <person name="Henrissat B."/>
            <person name="Chan S.K."/>
            <person name="Hesse-Orce U."/>
            <person name="Alamouti S.M."/>
            <person name="Tsui C.K.M."/>
            <person name="Docking R.T."/>
            <person name="Levasseur A."/>
            <person name="Haridas S."/>
            <person name="Robertson G."/>
            <person name="Birol I."/>
            <person name="Holt R.A."/>
            <person name="Marra M.A."/>
            <person name="Hamelin R.C."/>
            <person name="Hirst M."/>
            <person name="Jones S.J.M."/>
            <person name="Bohlmann J."/>
            <person name="Breuil C."/>
        </authorList>
    </citation>
    <scope>NUCLEOTIDE SEQUENCE [LARGE SCALE GENOMIC DNA]</scope>
    <source>
        <strain evidence="8">kw1407 / UAMH 11150</strain>
    </source>
</reference>
<dbReference type="Proteomes" id="UP000007796">
    <property type="component" value="Unassembled WGS sequence"/>
</dbReference>
<dbReference type="eggNOG" id="ENOG502SP9H">
    <property type="taxonomic scope" value="Eukaryota"/>
</dbReference>
<evidence type="ECO:0000259" key="6">
    <source>
        <dbReference type="Pfam" id="PF01494"/>
    </source>
</evidence>
<keyword evidence="8" id="KW-1185">Reference proteome</keyword>
<keyword evidence="2" id="KW-0285">Flavoprotein</keyword>
<keyword evidence="3" id="KW-0274">FAD</keyword>
<name>F0XGJ9_GROCL</name>
<protein>
    <submittedName>
        <fullName evidence="7">FAD-binding domain containing protein</fullName>
    </submittedName>
</protein>